<dbReference type="OrthoDB" id="1750920at2759"/>
<dbReference type="EMBL" id="CM017324">
    <property type="protein sequence ID" value="KAE8037866.1"/>
    <property type="molecule type" value="Genomic_DNA"/>
</dbReference>
<protein>
    <recommendedName>
        <fullName evidence="1">Transposase (putative) gypsy type domain-containing protein</fullName>
    </recommendedName>
</protein>
<organism evidence="2 3">
    <name type="scientific">Carpinus fangiana</name>
    <dbReference type="NCBI Taxonomy" id="176857"/>
    <lineage>
        <taxon>Eukaryota</taxon>
        <taxon>Viridiplantae</taxon>
        <taxon>Streptophyta</taxon>
        <taxon>Embryophyta</taxon>
        <taxon>Tracheophyta</taxon>
        <taxon>Spermatophyta</taxon>
        <taxon>Magnoliopsida</taxon>
        <taxon>eudicotyledons</taxon>
        <taxon>Gunneridae</taxon>
        <taxon>Pentapetalae</taxon>
        <taxon>rosids</taxon>
        <taxon>fabids</taxon>
        <taxon>Fagales</taxon>
        <taxon>Betulaceae</taxon>
        <taxon>Carpinus</taxon>
    </lineage>
</organism>
<dbReference type="Pfam" id="PF04195">
    <property type="entry name" value="Transposase_28"/>
    <property type="match status" value="1"/>
</dbReference>
<proteinExistence type="predicted"/>
<feature type="domain" description="Transposase (putative) gypsy type" evidence="1">
    <location>
        <begin position="50"/>
        <end position="97"/>
    </location>
</feature>
<dbReference type="InterPro" id="IPR007321">
    <property type="entry name" value="Transposase_28"/>
</dbReference>
<evidence type="ECO:0000313" key="2">
    <source>
        <dbReference type="EMBL" id="KAE8037866.1"/>
    </source>
</evidence>
<accession>A0A660KV83</accession>
<dbReference type="Proteomes" id="UP000327013">
    <property type="component" value="Chromosome 4"/>
</dbReference>
<name>A0A660KV83_9ROSI</name>
<dbReference type="AlphaFoldDB" id="A0A660KV83"/>
<evidence type="ECO:0000259" key="1">
    <source>
        <dbReference type="Pfam" id="PF04195"/>
    </source>
</evidence>
<reference evidence="2 3" key="1">
    <citation type="submission" date="2019-06" db="EMBL/GenBank/DDBJ databases">
        <title>A chromosomal-level reference genome of Carpinus fangiana (Coryloideae, Betulaceae).</title>
        <authorList>
            <person name="Yang X."/>
            <person name="Wang Z."/>
            <person name="Zhang L."/>
            <person name="Hao G."/>
            <person name="Liu J."/>
            <person name="Yang Y."/>
        </authorList>
    </citation>
    <scope>NUCLEOTIDE SEQUENCE [LARGE SCALE GENOMIC DNA]</scope>
    <source>
        <strain evidence="2">Cfa_2016G</strain>
        <tissue evidence="2">Leaf</tissue>
    </source>
</reference>
<evidence type="ECO:0000313" key="3">
    <source>
        <dbReference type="Proteomes" id="UP000327013"/>
    </source>
</evidence>
<keyword evidence="3" id="KW-1185">Reference proteome</keyword>
<gene>
    <name evidence="2" type="ORF">FH972_010421</name>
</gene>
<sequence length="122" mass="13877">MKFSGVALRSCIKASNLEACKGRYGFPEGVHIRVPAAREGTTGLENGEEICLSLQILEAGFRLRVPRFIREVLHILNLAPFQVSPNGWWVLMGMAILWLELHKDQGRPQLTAREFLYLYTTY</sequence>